<dbReference type="Gene3D" id="1.25.40.10">
    <property type="entry name" value="Tetratricopeptide repeat domain"/>
    <property type="match status" value="4"/>
</dbReference>
<feature type="signal peptide" evidence="1">
    <location>
        <begin position="1"/>
        <end position="28"/>
    </location>
</feature>
<dbReference type="AlphaFoldDB" id="A0A0K1EN79"/>
<feature type="chain" id="PRO_5005459690" description="Peptidase MA-like domain-containing protein" evidence="1">
    <location>
        <begin position="29"/>
        <end position="960"/>
    </location>
</feature>
<dbReference type="InterPro" id="IPR011990">
    <property type="entry name" value="TPR-like_helical_dom_sf"/>
</dbReference>
<accession>A0A0K1EN79</accession>
<dbReference type="SUPFAM" id="SSF48452">
    <property type="entry name" value="TPR-like"/>
    <property type="match status" value="3"/>
</dbReference>
<feature type="domain" description="Peptidase MA-like" evidence="2">
    <location>
        <begin position="492"/>
        <end position="677"/>
    </location>
</feature>
<keyword evidence="1" id="KW-0732">Signal</keyword>
<dbReference type="Proteomes" id="UP000067626">
    <property type="component" value="Chromosome"/>
</dbReference>
<dbReference type="RefSeq" id="WP_050433949.1">
    <property type="nucleotide sequence ID" value="NZ_CP012159.1"/>
</dbReference>
<organism evidence="3 4">
    <name type="scientific">Chondromyces crocatus</name>
    <dbReference type="NCBI Taxonomy" id="52"/>
    <lineage>
        <taxon>Bacteria</taxon>
        <taxon>Pseudomonadati</taxon>
        <taxon>Myxococcota</taxon>
        <taxon>Polyangia</taxon>
        <taxon>Polyangiales</taxon>
        <taxon>Polyangiaceae</taxon>
        <taxon>Chondromyces</taxon>
    </lineage>
</organism>
<dbReference type="OrthoDB" id="240178at2"/>
<evidence type="ECO:0000313" key="4">
    <source>
        <dbReference type="Proteomes" id="UP000067626"/>
    </source>
</evidence>
<proteinExistence type="predicted"/>
<gene>
    <name evidence="3" type="ORF">CMC5_065190</name>
</gene>
<evidence type="ECO:0000259" key="2">
    <source>
        <dbReference type="Pfam" id="PF13485"/>
    </source>
</evidence>
<reference evidence="3 4" key="1">
    <citation type="submission" date="2015-07" db="EMBL/GenBank/DDBJ databases">
        <title>Genome analysis of myxobacterium Chondromyces crocatus Cm c5 reveals a high potential for natural compound synthesis and the genetic basis for the loss of fruiting body formation.</title>
        <authorList>
            <person name="Zaburannyi N."/>
            <person name="Bunk B."/>
            <person name="Maier J."/>
            <person name="Overmann J."/>
            <person name="Mueller R."/>
        </authorList>
    </citation>
    <scope>NUCLEOTIDE SEQUENCE [LARGE SCALE GENOMIC DNA]</scope>
    <source>
        <strain evidence="3 4">Cm c5</strain>
    </source>
</reference>
<keyword evidence="4" id="KW-1185">Reference proteome</keyword>
<dbReference type="STRING" id="52.CMC5_065190"/>
<name>A0A0K1EN79_CHOCO</name>
<evidence type="ECO:0000256" key="1">
    <source>
        <dbReference type="SAM" id="SignalP"/>
    </source>
</evidence>
<sequence length="960" mass="106458">MRPSRFSSRTLAAALLATASLGAASLGAAPTLAQPATAPRGPAPLVEATPGTALSRARAAIDRGEYADAEKEVTPLLRDAASRAEATLLKAEIELRTGRYDEAQKTATAAAGLGAKAKIAAAALRAEALANLGKVDEAIAAAREVEREDGARRARLVLGELLIRAGRRGEARAPLMTLIEDYNSDAIASTDAVGLSLVGRAAHLLRSPRDANDAFDQAERVGGKKNAETLLWRADLFLDKYNPGRAGAMVKEALKLAPADPRARVMAARVKLDSAMDFGGAKSEITQALETNPNLAEAHVVKAGLHLRDLEIELADAAADRGLKINPSHLELLSMKAAIRFLADDQTGFEAMRKKVLSLNPEYSEFYRIVGEYAEWEHRYDDIVRMMQEAVKVDRFDAKAFASLGLNLIRSGDEKSGLEALQRSWDKDRFNVRVFNTLNLYEKDIATSYVSIQGQRFTMRYHKDEKAILERYVPRMLDEAWTSMVQRYSFTPKMPVAIELYADQEHFSVRTSGLPNVGIQGVCFGQTLAAMSPAAAEFNWGNVIWHELGHVFAIQASKNHVPRWFTEGLSEYETIVRRSEWQREEESSLYAAYKAGRVPEVNSFNRAFTHVDDVSDVTMAYFAASQIVVFMVEAFGFEKVASMLPRWGAGERTPAVVQAALGISTTELDRRFRAWLKPRLARYEKQYVPDLHAPPLDDARKAVLKAPRDPKKHVQLALSLFGDGQEQEGEAVLAEALRIDPKQPDAHYIKLRMAFGQKRLDEAERVIAKMIANGHDGYAVRLKAADLAEVKKDRVKMKAHLEAAHQFDPSQAEPLQALYDVAHKAKDPAGELSALRRLAQLDQHDRRVWRRLLRLLVEQGHWEEARRVGESALFVDVASSETHRLYARALARTGYHLSAIFELNSALLTHPKAQEAEQIYGELAKAYEKLKRDDLAKKALAYQQEVQRNGASRQPGLLPD</sequence>
<protein>
    <recommendedName>
        <fullName evidence="2">Peptidase MA-like domain-containing protein</fullName>
    </recommendedName>
</protein>
<dbReference type="PANTHER" id="PTHR12558:SF13">
    <property type="entry name" value="CELL DIVISION CYCLE PROTEIN 27 HOMOLOG"/>
    <property type="match status" value="1"/>
</dbReference>
<evidence type="ECO:0000313" key="3">
    <source>
        <dbReference type="EMBL" id="AKT42296.1"/>
    </source>
</evidence>
<dbReference type="KEGG" id="ccro:CMC5_065190"/>
<dbReference type="Pfam" id="PF13432">
    <property type="entry name" value="TPR_16"/>
    <property type="match status" value="3"/>
</dbReference>
<dbReference type="Pfam" id="PF13485">
    <property type="entry name" value="Peptidase_MA_2"/>
    <property type="match status" value="1"/>
</dbReference>
<dbReference type="EMBL" id="CP012159">
    <property type="protein sequence ID" value="AKT42296.1"/>
    <property type="molecule type" value="Genomic_DNA"/>
</dbReference>
<dbReference type="PANTHER" id="PTHR12558">
    <property type="entry name" value="CELL DIVISION CYCLE 16,23,27"/>
    <property type="match status" value="1"/>
</dbReference>
<dbReference type="InterPro" id="IPR039568">
    <property type="entry name" value="Peptidase_MA-like_dom"/>
</dbReference>